<keyword evidence="5" id="KW-0788">Thiol protease</keyword>
<protein>
    <submittedName>
        <fullName evidence="6">Pyrrolidone-carboxylate peptidase</fullName>
    </submittedName>
</protein>
<dbReference type="EMBL" id="AUZX01011301">
    <property type="protein sequence ID" value="EQD43876.1"/>
    <property type="molecule type" value="Genomic_DNA"/>
</dbReference>
<reference evidence="6" key="1">
    <citation type="submission" date="2013-08" db="EMBL/GenBank/DDBJ databases">
        <authorList>
            <person name="Mendez C."/>
            <person name="Richter M."/>
            <person name="Ferrer M."/>
            <person name="Sanchez J."/>
        </authorList>
    </citation>
    <scope>NUCLEOTIDE SEQUENCE</scope>
</reference>
<comment type="caution">
    <text evidence="6">The sequence shown here is derived from an EMBL/GenBank/DDBJ whole genome shotgun (WGS) entry which is preliminary data.</text>
</comment>
<feature type="non-terminal residue" evidence="6">
    <location>
        <position position="165"/>
    </location>
</feature>
<evidence type="ECO:0000313" key="6">
    <source>
        <dbReference type="EMBL" id="EQD43876.1"/>
    </source>
</evidence>
<evidence type="ECO:0000256" key="3">
    <source>
        <dbReference type="ARBA" id="ARBA00022670"/>
    </source>
</evidence>
<dbReference type="Pfam" id="PF01470">
    <property type="entry name" value="Peptidase_C15"/>
    <property type="match status" value="1"/>
</dbReference>
<dbReference type="PRINTS" id="PR00706">
    <property type="entry name" value="PYROGLUPTASE"/>
</dbReference>
<dbReference type="SUPFAM" id="SSF53182">
    <property type="entry name" value="Pyrrolidone carboxyl peptidase (pyroglutamate aminopeptidase)"/>
    <property type="match status" value="1"/>
</dbReference>
<evidence type="ECO:0000256" key="5">
    <source>
        <dbReference type="ARBA" id="ARBA00022807"/>
    </source>
</evidence>
<reference evidence="6" key="2">
    <citation type="journal article" date="2014" name="ISME J.">
        <title>Microbial stratification in low pH oxic and suboxic macroscopic growths along an acid mine drainage.</title>
        <authorList>
            <person name="Mendez-Garcia C."/>
            <person name="Mesa V."/>
            <person name="Sprenger R.R."/>
            <person name="Richter M."/>
            <person name="Diez M.S."/>
            <person name="Solano J."/>
            <person name="Bargiela R."/>
            <person name="Golyshina O.V."/>
            <person name="Manteca A."/>
            <person name="Ramos J.L."/>
            <person name="Gallego J.R."/>
            <person name="Llorente I."/>
            <person name="Martins Dos Santos V.A."/>
            <person name="Jensen O.N."/>
            <person name="Pelaez A.I."/>
            <person name="Sanchez J."/>
            <person name="Ferrer M."/>
        </authorList>
    </citation>
    <scope>NUCLEOTIDE SEQUENCE</scope>
</reference>
<comment type="similarity">
    <text evidence="1">Belongs to the peptidase C15 family.</text>
</comment>
<dbReference type="GO" id="GO:0016920">
    <property type="term" value="F:pyroglutamyl-peptidase activity"/>
    <property type="evidence" value="ECO:0007669"/>
    <property type="project" value="InterPro"/>
</dbReference>
<evidence type="ECO:0000256" key="1">
    <source>
        <dbReference type="ARBA" id="ARBA00006641"/>
    </source>
</evidence>
<dbReference type="AlphaFoldDB" id="T0Z764"/>
<name>T0Z764_9ZZZZ</name>
<evidence type="ECO:0000256" key="4">
    <source>
        <dbReference type="ARBA" id="ARBA00022801"/>
    </source>
</evidence>
<dbReference type="InterPro" id="IPR016125">
    <property type="entry name" value="Peptidase_C15-like"/>
</dbReference>
<sequence>GGDAENPSRLVAKALEGITAQGVRVRSLELPVETETAFRPVESHLRSVRPRAYLAFGLAGGITAMRIERLGVNLRDFRIADEAGQAASDAPVVPGAPMAYPATVDVRALEETLRLAGIPNELSLSAGSFLCNELLYRALHLTASEGIPTRVGFIHLPYLSEQVAG</sequence>
<dbReference type="PANTHER" id="PTHR23402:SF1">
    <property type="entry name" value="PYROGLUTAMYL-PEPTIDASE I"/>
    <property type="match status" value="1"/>
</dbReference>
<dbReference type="Gene3D" id="3.40.630.20">
    <property type="entry name" value="Peptidase C15, pyroglutamyl peptidase I-like"/>
    <property type="match status" value="1"/>
</dbReference>
<keyword evidence="4" id="KW-0378">Hydrolase</keyword>
<dbReference type="InterPro" id="IPR036440">
    <property type="entry name" value="Peptidase_C15-like_sf"/>
</dbReference>
<dbReference type="CDD" id="cd00501">
    <property type="entry name" value="Peptidase_C15"/>
    <property type="match status" value="1"/>
</dbReference>
<keyword evidence="2" id="KW-0963">Cytoplasm</keyword>
<dbReference type="InterPro" id="IPR000816">
    <property type="entry name" value="Peptidase_C15"/>
</dbReference>
<gene>
    <name evidence="6" type="ORF">B1A_15403</name>
</gene>
<organism evidence="6">
    <name type="scientific">mine drainage metagenome</name>
    <dbReference type="NCBI Taxonomy" id="410659"/>
    <lineage>
        <taxon>unclassified sequences</taxon>
        <taxon>metagenomes</taxon>
        <taxon>ecological metagenomes</taxon>
    </lineage>
</organism>
<dbReference type="GO" id="GO:0006508">
    <property type="term" value="P:proteolysis"/>
    <property type="evidence" value="ECO:0007669"/>
    <property type="project" value="UniProtKB-KW"/>
</dbReference>
<proteinExistence type="inferred from homology"/>
<accession>T0Z764</accession>
<evidence type="ECO:0000256" key="2">
    <source>
        <dbReference type="ARBA" id="ARBA00022490"/>
    </source>
</evidence>
<dbReference type="GO" id="GO:0005829">
    <property type="term" value="C:cytosol"/>
    <property type="evidence" value="ECO:0007669"/>
    <property type="project" value="InterPro"/>
</dbReference>
<keyword evidence="3" id="KW-0645">Protease</keyword>
<feature type="non-terminal residue" evidence="6">
    <location>
        <position position="1"/>
    </location>
</feature>
<dbReference type="PIRSF" id="PIRSF015592">
    <property type="entry name" value="Prld-crbxl_pptds"/>
    <property type="match status" value="1"/>
</dbReference>
<dbReference type="PANTHER" id="PTHR23402">
    <property type="entry name" value="PROTEASE FAMILY C15 PYROGLUTAMYL-PEPTIDASE I-RELATED"/>
    <property type="match status" value="1"/>
</dbReference>